<dbReference type="PRINTS" id="PR00447">
    <property type="entry name" value="NATRESASSCMP"/>
</dbReference>
<evidence type="ECO:0000256" key="4">
    <source>
        <dbReference type="ARBA" id="ARBA00022692"/>
    </source>
</evidence>
<comment type="caution">
    <text evidence="8">The sequence shown here is derived from an EMBL/GenBank/DDBJ whole genome shotgun (WGS) entry which is preliminary data.</text>
</comment>
<keyword evidence="4 7" id="KW-0812">Transmembrane</keyword>
<evidence type="ECO:0000256" key="7">
    <source>
        <dbReference type="SAM" id="Phobius"/>
    </source>
</evidence>
<sequence length="154" mass="17825">MTGTYSGQFAMEGFLNLHWSRWKRVLLTRTIAIIPTLLIAFQSMSQLTRMNDLLNALMSLQLPFALFPVLTFTSSRKVMGDFANGRFTKLLATILSVIVISINLYFVYDYVHNHVVSHILCGTYMAVLGFDFVYNVPYFGPWFKESDYNEYRYS</sequence>
<name>A0A1Y3BVH3_EURMA</name>
<dbReference type="GO" id="GO:0005886">
    <property type="term" value="C:plasma membrane"/>
    <property type="evidence" value="ECO:0007669"/>
    <property type="project" value="TreeGrafter"/>
</dbReference>
<feature type="transmembrane region" description="Helical" evidence="7">
    <location>
        <begin position="87"/>
        <end position="108"/>
    </location>
</feature>
<organism evidence="8 9">
    <name type="scientific">Euroglyphus maynei</name>
    <name type="common">Mayne's house dust mite</name>
    <dbReference type="NCBI Taxonomy" id="6958"/>
    <lineage>
        <taxon>Eukaryota</taxon>
        <taxon>Metazoa</taxon>
        <taxon>Ecdysozoa</taxon>
        <taxon>Arthropoda</taxon>
        <taxon>Chelicerata</taxon>
        <taxon>Arachnida</taxon>
        <taxon>Acari</taxon>
        <taxon>Acariformes</taxon>
        <taxon>Sarcoptiformes</taxon>
        <taxon>Astigmata</taxon>
        <taxon>Psoroptidia</taxon>
        <taxon>Analgoidea</taxon>
        <taxon>Pyroglyphidae</taxon>
        <taxon>Pyroglyphinae</taxon>
        <taxon>Euroglyphus</taxon>
    </lineage>
</organism>
<dbReference type="EMBL" id="MUJZ01003241">
    <property type="protein sequence ID" value="OTF83546.1"/>
    <property type="molecule type" value="Genomic_DNA"/>
</dbReference>
<feature type="transmembrane region" description="Helical" evidence="7">
    <location>
        <begin position="56"/>
        <end position="75"/>
    </location>
</feature>
<dbReference type="PANTHER" id="PTHR11706">
    <property type="entry name" value="SOLUTE CARRIER PROTEIN FAMILY 11 MEMBER"/>
    <property type="match status" value="1"/>
</dbReference>
<evidence type="ECO:0000256" key="3">
    <source>
        <dbReference type="ARBA" id="ARBA00022448"/>
    </source>
</evidence>
<evidence type="ECO:0000313" key="8">
    <source>
        <dbReference type="EMBL" id="OTF83546.1"/>
    </source>
</evidence>
<gene>
    <name evidence="8" type="ORF">BLA29_008400</name>
</gene>
<dbReference type="InterPro" id="IPR001046">
    <property type="entry name" value="NRAMP_fam"/>
</dbReference>
<accession>A0A1Y3BVH3</accession>
<evidence type="ECO:0000256" key="1">
    <source>
        <dbReference type="ARBA" id="ARBA00004141"/>
    </source>
</evidence>
<comment type="subcellular location">
    <subcellularLocation>
        <location evidence="1">Membrane</location>
        <topology evidence="1">Multi-pass membrane protein</topology>
    </subcellularLocation>
</comment>
<dbReference type="GO" id="GO:0005384">
    <property type="term" value="F:manganese ion transmembrane transporter activity"/>
    <property type="evidence" value="ECO:0007669"/>
    <property type="project" value="TreeGrafter"/>
</dbReference>
<evidence type="ECO:0000256" key="5">
    <source>
        <dbReference type="ARBA" id="ARBA00022989"/>
    </source>
</evidence>
<dbReference type="Proteomes" id="UP000194236">
    <property type="component" value="Unassembled WGS sequence"/>
</dbReference>
<dbReference type="PANTHER" id="PTHR11706:SF33">
    <property type="entry name" value="NATURAL RESISTANCE-ASSOCIATED MACROPHAGE PROTEIN 2"/>
    <property type="match status" value="1"/>
</dbReference>
<dbReference type="AlphaFoldDB" id="A0A1Y3BVH3"/>
<dbReference type="Pfam" id="PF01566">
    <property type="entry name" value="Nramp"/>
    <property type="match status" value="1"/>
</dbReference>
<evidence type="ECO:0000256" key="6">
    <source>
        <dbReference type="ARBA" id="ARBA00023136"/>
    </source>
</evidence>
<feature type="transmembrane region" description="Helical" evidence="7">
    <location>
        <begin position="114"/>
        <end position="134"/>
    </location>
</feature>
<dbReference type="GO" id="GO:0015086">
    <property type="term" value="F:cadmium ion transmembrane transporter activity"/>
    <property type="evidence" value="ECO:0007669"/>
    <property type="project" value="TreeGrafter"/>
</dbReference>
<keyword evidence="3" id="KW-0813">Transport</keyword>
<keyword evidence="5 7" id="KW-1133">Transmembrane helix</keyword>
<protein>
    <submittedName>
        <fullName evidence="8">Uncharacterized protein</fullName>
    </submittedName>
</protein>
<dbReference type="GO" id="GO:0010008">
    <property type="term" value="C:endosome membrane"/>
    <property type="evidence" value="ECO:0007669"/>
    <property type="project" value="TreeGrafter"/>
</dbReference>
<proteinExistence type="inferred from homology"/>
<comment type="similarity">
    <text evidence="2">Belongs to the NRAMP family.</text>
</comment>
<dbReference type="GO" id="GO:0005381">
    <property type="term" value="F:iron ion transmembrane transporter activity"/>
    <property type="evidence" value="ECO:0007669"/>
    <property type="project" value="TreeGrafter"/>
</dbReference>
<evidence type="ECO:0000256" key="2">
    <source>
        <dbReference type="ARBA" id="ARBA00006670"/>
    </source>
</evidence>
<dbReference type="OrthoDB" id="409173at2759"/>
<feature type="transmembrane region" description="Helical" evidence="7">
    <location>
        <begin position="26"/>
        <end position="44"/>
    </location>
</feature>
<reference evidence="8 9" key="1">
    <citation type="submission" date="2017-03" db="EMBL/GenBank/DDBJ databases">
        <title>Genome Survey of Euroglyphus maynei.</title>
        <authorList>
            <person name="Arlian L.G."/>
            <person name="Morgan M.S."/>
            <person name="Rider S.D."/>
        </authorList>
    </citation>
    <scope>NUCLEOTIDE SEQUENCE [LARGE SCALE GENOMIC DNA]</scope>
    <source>
        <strain evidence="8">Arlian Lab</strain>
        <tissue evidence="8">Whole body</tissue>
    </source>
</reference>
<evidence type="ECO:0000313" key="9">
    <source>
        <dbReference type="Proteomes" id="UP000194236"/>
    </source>
</evidence>
<keyword evidence="9" id="KW-1185">Reference proteome</keyword>
<keyword evidence="6 7" id="KW-0472">Membrane</keyword>